<keyword evidence="2" id="KW-1185">Reference proteome</keyword>
<sequence>MAAATPANSGKGGGLMRFTEARGVLGWRRQKLGRSGATARRAAGGGRTEQGLATYTTNFGAPVNGAGLGFRGFFPPVTTIESAGVGGGFEEVKEVEIAVLLPPVLSLLVEERRSYGGGKLEVSSGHSSVDRPHGPTFGIEFNLDSKELFERGTADGCWRQPWQGRARGGGSRGKGGHAAVVAAVRACGWPRLGCAGGCGEGLLTAAARACARQQ</sequence>
<dbReference type="AlphaFoldDB" id="A0A0E0NT20"/>
<dbReference type="HOGENOM" id="CLU_1290814_0_0_1"/>
<proteinExistence type="predicted"/>
<dbReference type="Proteomes" id="UP000008022">
    <property type="component" value="Unassembled WGS sequence"/>
</dbReference>
<reference evidence="1" key="2">
    <citation type="submission" date="2015-06" db="UniProtKB">
        <authorList>
            <consortium name="EnsemblPlants"/>
        </authorList>
    </citation>
    <scope>IDENTIFICATION</scope>
</reference>
<dbReference type="Gramene" id="ORUFI03G12440.1">
    <property type="protein sequence ID" value="ORUFI03G12440.1"/>
    <property type="gene ID" value="ORUFI03G12440"/>
</dbReference>
<reference evidence="2" key="1">
    <citation type="submission" date="2013-06" db="EMBL/GenBank/DDBJ databases">
        <authorList>
            <person name="Zhao Q."/>
        </authorList>
    </citation>
    <scope>NUCLEOTIDE SEQUENCE</scope>
    <source>
        <strain evidence="2">cv. W1943</strain>
    </source>
</reference>
<dbReference type="EnsemblPlants" id="ORUFI03G12440.1">
    <property type="protein sequence ID" value="ORUFI03G12440.1"/>
    <property type="gene ID" value="ORUFI03G12440"/>
</dbReference>
<name>A0A0E0NT20_ORYRU</name>
<protein>
    <submittedName>
        <fullName evidence="1">Uncharacterized protein</fullName>
    </submittedName>
</protein>
<evidence type="ECO:0000313" key="2">
    <source>
        <dbReference type="Proteomes" id="UP000008022"/>
    </source>
</evidence>
<organism evidence="1 2">
    <name type="scientific">Oryza rufipogon</name>
    <name type="common">Brownbeard rice</name>
    <name type="synonym">Asian wild rice</name>
    <dbReference type="NCBI Taxonomy" id="4529"/>
    <lineage>
        <taxon>Eukaryota</taxon>
        <taxon>Viridiplantae</taxon>
        <taxon>Streptophyta</taxon>
        <taxon>Embryophyta</taxon>
        <taxon>Tracheophyta</taxon>
        <taxon>Spermatophyta</taxon>
        <taxon>Magnoliopsida</taxon>
        <taxon>Liliopsida</taxon>
        <taxon>Poales</taxon>
        <taxon>Poaceae</taxon>
        <taxon>BOP clade</taxon>
        <taxon>Oryzoideae</taxon>
        <taxon>Oryzeae</taxon>
        <taxon>Oryzinae</taxon>
        <taxon>Oryza</taxon>
    </lineage>
</organism>
<accession>A0A0E0NT20</accession>
<evidence type="ECO:0000313" key="1">
    <source>
        <dbReference type="EnsemblPlants" id="ORUFI03G12440.1"/>
    </source>
</evidence>